<dbReference type="PROSITE" id="PS50090">
    <property type="entry name" value="MYB_LIKE"/>
    <property type="match status" value="1"/>
</dbReference>
<dbReference type="InterPro" id="IPR044636">
    <property type="entry name" value="RADIALIS-like"/>
</dbReference>
<dbReference type="Proteomes" id="UP001085076">
    <property type="component" value="Miscellaneous, Linkage group lg05"/>
</dbReference>
<sequence>MASRNSIWTQEQNKIFESALARFDEGTPDRWQKVARAVGGGKTVEDVKRQYDRLVNDVINIENGQVPYPNYRR</sequence>
<feature type="domain" description="Myb-like" evidence="5">
    <location>
        <begin position="1"/>
        <end position="55"/>
    </location>
</feature>
<dbReference type="GO" id="GO:0003700">
    <property type="term" value="F:DNA-binding transcription factor activity"/>
    <property type="evidence" value="ECO:0007669"/>
    <property type="project" value="InterPro"/>
</dbReference>
<keyword evidence="4" id="KW-0539">Nucleus</keyword>
<protein>
    <recommendedName>
        <fullName evidence="5">Myb-like domain-containing protein</fullName>
    </recommendedName>
</protein>
<reference evidence="6" key="2">
    <citation type="journal article" date="2022" name="Hortic Res">
        <title>The genome of Dioscorea zingiberensis sheds light on the biosynthesis, origin and evolution of the medicinally important diosgenin saponins.</title>
        <authorList>
            <person name="Li Y."/>
            <person name="Tan C."/>
            <person name="Li Z."/>
            <person name="Guo J."/>
            <person name="Li S."/>
            <person name="Chen X."/>
            <person name="Wang C."/>
            <person name="Dai X."/>
            <person name="Yang H."/>
            <person name="Song W."/>
            <person name="Hou L."/>
            <person name="Xu J."/>
            <person name="Tong Z."/>
            <person name="Xu A."/>
            <person name="Yuan X."/>
            <person name="Wang W."/>
            <person name="Yang Q."/>
            <person name="Chen L."/>
            <person name="Sun Z."/>
            <person name="Wang K."/>
            <person name="Pan B."/>
            <person name="Chen J."/>
            <person name="Bao Y."/>
            <person name="Liu F."/>
            <person name="Qi X."/>
            <person name="Gang D.R."/>
            <person name="Wen J."/>
            <person name="Li J."/>
        </authorList>
    </citation>
    <scope>NUCLEOTIDE SEQUENCE</scope>
    <source>
        <strain evidence="6">Dzin_1.0</strain>
    </source>
</reference>
<keyword evidence="3" id="KW-0804">Transcription</keyword>
<dbReference type="OrthoDB" id="118550at2759"/>
<dbReference type="FunFam" id="1.10.10.60:FF:000154">
    <property type="entry name" value="Transcription factor SRM1"/>
    <property type="match status" value="1"/>
</dbReference>
<proteinExistence type="predicted"/>
<evidence type="ECO:0000256" key="2">
    <source>
        <dbReference type="ARBA" id="ARBA00023015"/>
    </source>
</evidence>
<dbReference type="CDD" id="cd00167">
    <property type="entry name" value="SANT"/>
    <property type="match status" value="1"/>
</dbReference>
<accession>A0A9D5CF33</accession>
<evidence type="ECO:0000313" key="6">
    <source>
        <dbReference type="EMBL" id="KAJ0971684.1"/>
    </source>
</evidence>
<comment type="subcellular location">
    <subcellularLocation>
        <location evidence="1">Nucleus</location>
    </subcellularLocation>
</comment>
<dbReference type="SUPFAM" id="SSF46689">
    <property type="entry name" value="Homeodomain-like"/>
    <property type="match status" value="1"/>
</dbReference>
<dbReference type="Pfam" id="PF23082">
    <property type="entry name" value="Myb_DNA-binding_2"/>
    <property type="match status" value="1"/>
</dbReference>
<dbReference type="EMBL" id="JAGGNH010000005">
    <property type="protein sequence ID" value="KAJ0971684.1"/>
    <property type="molecule type" value="Genomic_DNA"/>
</dbReference>
<name>A0A9D5CF33_9LILI</name>
<evidence type="ECO:0000256" key="1">
    <source>
        <dbReference type="ARBA" id="ARBA00004123"/>
    </source>
</evidence>
<dbReference type="InterPro" id="IPR001005">
    <property type="entry name" value="SANT/Myb"/>
</dbReference>
<dbReference type="InterPro" id="IPR009057">
    <property type="entry name" value="Homeodomain-like_sf"/>
</dbReference>
<keyword evidence="7" id="KW-1185">Reference proteome</keyword>
<reference evidence="6" key="1">
    <citation type="submission" date="2021-03" db="EMBL/GenBank/DDBJ databases">
        <authorList>
            <person name="Li Z."/>
            <person name="Yang C."/>
        </authorList>
    </citation>
    <scope>NUCLEOTIDE SEQUENCE</scope>
    <source>
        <strain evidence="6">Dzin_1.0</strain>
        <tissue evidence="6">Leaf</tissue>
    </source>
</reference>
<dbReference type="AlphaFoldDB" id="A0A9D5CF33"/>
<dbReference type="Gene3D" id="1.10.10.60">
    <property type="entry name" value="Homeodomain-like"/>
    <property type="match status" value="1"/>
</dbReference>
<dbReference type="GO" id="GO:0005634">
    <property type="term" value="C:nucleus"/>
    <property type="evidence" value="ECO:0007669"/>
    <property type="project" value="UniProtKB-SubCell"/>
</dbReference>
<organism evidence="6 7">
    <name type="scientific">Dioscorea zingiberensis</name>
    <dbReference type="NCBI Taxonomy" id="325984"/>
    <lineage>
        <taxon>Eukaryota</taxon>
        <taxon>Viridiplantae</taxon>
        <taxon>Streptophyta</taxon>
        <taxon>Embryophyta</taxon>
        <taxon>Tracheophyta</taxon>
        <taxon>Spermatophyta</taxon>
        <taxon>Magnoliopsida</taxon>
        <taxon>Liliopsida</taxon>
        <taxon>Dioscoreales</taxon>
        <taxon>Dioscoreaceae</taxon>
        <taxon>Dioscorea</taxon>
    </lineage>
</organism>
<evidence type="ECO:0000259" key="5">
    <source>
        <dbReference type="PROSITE" id="PS50090"/>
    </source>
</evidence>
<keyword evidence="2" id="KW-0805">Transcription regulation</keyword>
<dbReference type="PANTHER" id="PTHR43952:SF75">
    <property type="entry name" value="PROTEIN RADIALIS-LIKE 6"/>
    <property type="match status" value="1"/>
</dbReference>
<dbReference type="PANTHER" id="PTHR43952">
    <property type="entry name" value="MYB FAMILY TRANSCRIPTION FACTOR-RELATED"/>
    <property type="match status" value="1"/>
</dbReference>
<evidence type="ECO:0000256" key="4">
    <source>
        <dbReference type="ARBA" id="ARBA00023242"/>
    </source>
</evidence>
<comment type="caution">
    <text evidence="6">The sequence shown here is derived from an EMBL/GenBank/DDBJ whole genome shotgun (WGS) entry which is preliminary data.</text>
</comment>
<gene>
    <name evidence="6" type="ORF">J5N97_019643</name>
</gene>
<evidence type="ECO:0000313" key="7">
    <source>
        <dbReference type="Proteomes" id="UP001085076"/>
    </source>
</evidence>
<evidence type="ECO:0000256" key="3">
    <source>
        <dbReference type="ARBA" id="ARBA00023163"/>
    </source>
</evidence>
<dbReference type="SMART" id="SM00717">
    <property type="entry name" value="SANT"/>
    <property type="match status" value="1"/>
</dbReference>